<keyword evidence="3" id="KW-1185">Reference proteome</keyword>
<dbReference type="Proteomes" id="UP001500603">
    <property type="component" value="Unassembled WGS sequence"/>
</dbReference>
<sequence>MTLSSFGKFGVFRSGHDEFGAAQARELEQLGFGAFWLGGSAPSDLLWVQPLLEATERVVVGGRAVIDRHDECSGDGHGGDDRPKGMLGSAAGGSVRL</sequence>
<feature type="region of interest" description="Disordered" evidence="1">
    <location>
        <begin position="70"/>
        <end position="97"/>
    </location>
</feature>
<gene>
    <name evidence="2" type="ORF">GCM10023318_56310</name>
</gene>
<protein>
    <recommendedName>
        <fullName evidence="4">Luciferase-like domain-containing protein</fullName>
    </recommendedName>
</protein>
<evidence type="ECO:0000313" key="3">
    <source>
        <dbReference type="Proteomes" id="UP001500603"/>
    </source>
</evidence>
<name>A0ABP9L0G5_9NOCA</name>
<evidence type="ECO:0000313" key="2">
    <source>
        <dbReference type="EMBL" id="GAA5067312.1"/>
    </source>
</evidence>
<dbReference type="RefSeq" id="WP_345499274.1">
    <property type="nucleotide sequence ID" value="NZ_BAABJM010000008.1"/>
</dbReference>
<accession>A0ABP9L0G5</accession>
<evidence type="ECO:0000256" key="1">
    <source>
        <dbReference type="SAM" id="MobiDB-lite"/>
    </source>
</evidence>
<feature type="compositionally biased region" description="Basic and acidic residues" evidence="1">
    <location>
        <begin position="70"/>
        <end position="84"/>
    </location>
</feature>
<comment type="caution">
    <text evidence="2">The sequence shown here is derived from an EMBL/GenBank/DDBJ whole genome shotgun (WGS) entry which is preliminary data.</text>
</comment>
<dbReference type="EMBL" id="BAABJM010000008">
    <property type="protein sequence ID" value="GAA5067312.1"/>
    <property type="molecule type" value="Genomic_DNA"/>
</dbReference>
<reference evidence="3" key="1">
    <citation type="journal article" date="2019" name="Int. J. Syst. Evol. Microbiol.">
        <title>The Global Catalogue of Microorganisms (GCM) 10K type strain sequencing project: providing services to taxonomists for standard genome sequencing and annotation.</title>
        <authorList>
            <consortium name="The Broad Institute Genomics Platform"/>
            <consortium name="The Broad Institute Genome Sequencing Center for Infectious Disease"/>
            <person name="Wu L."/>
            <person name="Ma J."/>
        </authorList>
    </citation>
    <scope>NUCLEOTIDE SEQUENCE [LARGE SCALE GENOMIC DNA]</scope>
    <source>
        <strain evidence="3">JCM 18298</strain>
    </source>
</reference>
<organism evidence="2 3">
    <name type="scientific">Nocardia callitridis</name>
    <dbReference type="NCBI Taxonomy" id="648753"/>
    <lineage>
        <taxon>Bacteria</taxon>
        <taxon>Bacillati</taxon>
        <taxon>Actinomycetota</taxon>
        <taxon>Actinomycetes</taxon>
        <taxon>Mycobacteriales</taxon>
        <taxon>Nocardiaceae</taxon>
        <taxon>Nocardia</taxon>
    </lineage>
</organism>
<evidence type="ECO:0008006" key="4">
    <source>
        <dbReference type="Google" id="ProtNLM"/>
    </source>
</evidence>
<proteinExistence type="predicted"/>